<comment type="caution">
    <text evidence="1">The sequence shown here is derived from an EMBL/GenBank/DDBJ whole genome shotgun (WGS) entry which is preliminary data.</text>
</comment>
<organism evidence="1 2">
    <name type="scientific">Candidatus Kuenenbacteria bacterium GW2011_GWA2_42_15</name>
    <dbReference type="NCBI Taxonomy" id="1618677"/>
    <lineage>
        <taxon>Bacteria</taxon>
        <taxon>Candidatus Kueneniibacteriota</taxon>
    </lineage>
</organism>
<reference evidence="1 2" key="1">
    <citation type="journal article" date="2015" name="Nature">
        <title>rRNA introns, odd ribosomes, and small enigmatic genomes across a large radiation of phyla.</title>
        <authorList>
            <person name="Brown C.T."/>
            <person name="Hug L.A."/>
            <person name="Thomas B.C."/>
            <person name="Sharon I."/>
            <person name="Castelle C.J."/>
            <person name="Singh A."/>
            <person name="Wilkins M.J."/>
            <person name="Williams K.H."/>
            <person name="Banfield J.F."/>
        </authorList>
    </citation>
    <scope>NUCLEOTIDE SEQUENCE [LARGE SCALE GENOMIC DNA]</scope>
</reference>
<evidence type="ECO:0000313" key="2">
    <source>
        <dbReference type="Proteomes" id="UP000034516"/>
    </source>
</evidence>
<proteinExistence type="predicted"/>
<gene>
    <name evidence="1" type="ORF">UV02_C0012G0021</name>
</gene>
<name>A0A0G1BYN1_9BACT</name>
<dbReference type="AlphaFoldDB" id="A0A0G1BYN1"/>
<dbReference type="EMBL" id="LCCW01000012">
    <property type="protein sequence ID" value="KKS42533.1"/>
    <property type="molecule type" value="Genomic_DNA"/>
</dbReference>
<sequence>MSLPSQKTIDQYLEGLKIDESRKEKILLVITHVVYKRNQNVIGAEAERDSAKRAQFLRSVEEYDQIIRQEIEKVLKGEKPQPYEF</sequence>
<accession>A0A0G1BYN1</accession>
<dbReference type="Proteomes" id="UP000034516">
    <property type="component" value="Unassembled WGS sequence"/>
</dbReference>
<protein>
    <submittedName>
        <fullName evidence="1">Uncharacterized protein</fullName>
    </submittedName>
</protein>
<evidence type="ECO:0000313" key="1">
    <source>
        <dbReference type="EMBL" id="KKS42533.1"/>
    </source>
</evidence>